<dbReference type="EMBL" id="BPQR01000057">
    <property type="protein sequence ID" value="GJE07952.1"/>
    <property type="molecule type" value="Genomic_DNA"/>
</dbReference>
<dbReference type="CDD" id="cd06223">
    <property type="entry name" value="PRTases_typeI"/>
    <property type="match status" value="1"/>
</dbReference>
<dbReference type="PANTHER" id="PTHR47505:SF1">
    <property type="entry name" value="DNA UTILIZATION PROTEIN YHGH"/>
    <property type="match status" value="1"/>
</dbReference>
<proteinExistence type="inferred from homology"/>
<comment type="similarity">
    <text evidence="1">Belongs to the ComF/GntX family.</text>
</comment>
<organism evidence="3 4">
    <name type="scientific">Methylobacterium jeotgali</name>
    <dbReference type="NCBI Taxonomy" id="381630"/>
    <lineage>
        <taxon>Bacteria</taxon>
        <taxon>Pseudomonadati</taxon>
        <taxon>Pseudomonadota</taxon>
        <taxon>Alphaproteobacteria</taxon>
        <taxon>Hyphomicrobiales</taxon>
        <taxon>Methylobacteriaceae</taxon>
        <taxon>Methylobacterium</taxon>
    </lineage>
</organism>
<comment type="caution">
    <text evidence="3">The sequence shown here is derived from an EMBL/GenBank/DDBJ whole genome shotgun (WGS) entry which is preliminary data.</text>
</comment>
<accession>A0ABQ4SXQ7</accession>
<dbReference type="Proteomes" id="UP001055102">
    <property type="component" value="Unassembled WGS sequence"/>
</dbReference>
<evidence type="ECO:0000313" key="3">
    <source>
        <dbReference type="EMBL" id="GJE07952.1"/>
    </source>
</evidence>
<evidence type="ECO:0000259" key="2">
    <source>
        <dbReference type="Pfam" id="PF00156"/>
    </source>
</evidence>
<keyword evidence="4" id="KW-1185">Reference proteome</keyword>
<gene>
    <name evidence="3" type="primary">prs_2</name>
    <name evidence="3" type="ORF">AOPFMNJM_3284</name>
</gene>
<protein>
    <submittedName>
        <fullName evidence="3">Ribose-phosphate pyrophosphokinase</fullName>
    </submittedName>
</protein>
<sequence length="138" mass="14710">MGRMMAASGRQLLTDADLVVPVPLHRWRLWRRRFNQAALLARTVAASAGKPFDTGALERVKATRPQVGLTRAGRAANLQGAFRVPERARARLAGRRVLLVDDVSTTGATGNAAARALLRGGAASVDLLTFALVAEEIA</sequence>
<dbReference type="Pfam" id="PF00156">
    <property type="entry name" value="Pribosyltran"/>
    <property type="match status" value="1"/>
</dbReference>
<feature type="domain" description="Phosphoribosyltransferase" evidence="2">
    <location>
        <begin position="76"/>
        <end position="131"/>
    </location>
</feature>
<dbReference type="SUPFAM" id="SSF53271">
    <property type="entry name" value="PRTase-like"/>
    <property type="match status" value="1"/>
</dbReference>
<name>A0ABQ4SXQ7_9HYPH</name>
<dbReference type="InterPro" id="IPR051910">
    <property type="entry name" value="ComF/GntX_DNA_util-trans"/>
</dbReference>
<dbReference type="InterPro" id="IPR029057">
    <property type="entry name" value="PRTase-like"/>
</dbReference>
<reference evidence="3" key="2">
    <citation type="submission" date="2021-08" db="EMBL/GenBank/DDBJ databases">
        <authorList>
            <person name="Tani A."/>
            <person name="Ola A."/>
            <person name="Ogura Y."/>
            <person name="Katsura K."/>
            <person name="Hayashi T."/>
        </authorList>
    </citation>
    <scope>NUCLEOTIDE SEQUENCE</scope>
    <source>
        <strain evidence="3">LMG 23639</strain>
    </source>
</reference>
<evidence type="ECO:0000256" key="1">
    <source>
        <dbReference type="ARBA" id="ARBA00008007"/>
    </source>
</evidence>
<reference evidence="3" key="1">
    <citation type="journal article" date="2021" name="Front. Microbiol.">
        <title>Comprehensive Comparative Genomics and Phenotyping of Methylobacterium Species.</title>
        <authorList>
            <person name="Alessa O."/>
            <person name="Ogura Y."/>
            <person name="Fujitani Y."/>
            <person name="Takami H."/>
            <person name="Hayashi T."/>
            <person name="Sahin N."/>
            <person name="Tani A."/>
        </authorList>
    </citation>
    <scope>NUCLEOTIDE SEQUENCE</scope>
    <source>
        <strain evidence="3">LMG 23639</strain>
    </source>
</reference>
<dbReference type="InterPro" id="IPR000836">
    <property type="entry name" value="PRTase_dom"/>
</dbReference>
<dbReference type="Gene3D" id="3.40.50.2020">
    <property type="match status" value="1"/>
</dbReference>
<evidence type="ECO:0000313" key="4">
    <source>
        <dbReference type="Proteomes" id="UP001055102"/>
    </source>
</evidence>
<dbReference type="PANTHER" id="PTHR47505">
    <property type="entry name" value="DNA UTILIZATION PROTEIN YHGH"/>
    <property type="match status" value="1"/>
</dbReference>